<accession>A8S8V6</accession>
<gene>
    <name evidence="1" type="ORF">FAEPRAM212_00892</name>
</gene>
<dbReference type="EMBL" id="ABED02000021">
    <property type="protein sequence ID" value="EDP22264.1"/>
    <property type="molecule type" value="Genomic_DNA"/>
</dbReference>
<evidence type="ECO:0000313" key="1">
    <source>
        <dbReference type="EMBL" id="EDP22264.1"/>
    </source>
</evidence>
<protein>
    <submittedName>
        <fullName evidence="1">Uncharacterized protein</fullName>
    </submittedName>
</protein>
<dbReference type="Proteomes" id="UP000005945">
    <property type="component" value="Unassembled WGS sequence"/>
</dbReference>
<dbReference type="AlphaFoldDB" id="A8S8V6"/>
<organism evidence="1 2">
    <name type="scientific">Faecalibacterium prausnitzii M21/2</name>
    <dbReference type="NCBI Taxonomy" id="411485"/>
    <lineage>
        <taxon>Bacteria</taxon>
        <taxon>Bacillati</taxon>
        <taxon>Bacillota</taxon>
        <taxon>Clostridia</taxon>
        <taxon>Eubacteriales</taxon>
        <taxon>Oscillospiraceae</taxon>
        <taxon>Faecalibacterium</taxon>
    </lineage>
</organism>
<sequence>MSDHLHCSGIRVLLQELFRIIGRLHRDGHRITVKIHKHFSLYCHII</sequence>
<reference evidence="1 2" key="2">
    <citation type="submission" date="2007-09" db="EMBL/GenBank/DDBJ databases">
        <authorList>
            <person name="Fulton L."/>
            <person name="Clifton S."/>
            <person name="Fulton B."/>
            <person name="Xu J."/>
            <person name="Minx P."/>
            <person name="Pepin K.H."/>
            <person name="Johnson M."/>
            <person name="Thiruvilangam P."/>
            <person name="Bhonagiri V."/>
            <person name="Nash W.E."/>
            <person name="Mardis E.R."/>
            <person name="Wilson R.K."/>
        </authorList>
    </citation>
    <scope>NUCLEOTIDE SEQUENCE [LARGE SCALE GENOMIC DNA]</scope>
    <source>
        <strain evidence="1 2">M21/2</strain>
    </source>
</reference>
<comment type="caution">
    <text evidence="1">The sequence shown here is derived from an EMBL/GenBank/DDBJ whole genome shotgun (WGS) entry which is preliminary data.</text>
</comment>
<dbReference type="HOGENOM" id="CLU_3183911_0_0_9"/>
<proteinExistence type="predicted"/>
<name>A8S8V6_9FIRM</name>
<evidence type="ECO:0000313" key="2">
    <source>
        <dbReference type="Proteomes" id="UP000005945"/>
    </source>
</evidence>
<reference evidence="1 2" key="1">
    <citation type="submission" date="2007-09" db="EMBL/GenBank/DDBJ databases">
        <title>Draft genome sequence of Faecalibacterium prausnitzii M21/2.</title>
        <authorList>
            <person name="Sudarsanam P."/>
            <person name="Ley R."/>
            <person name="Guruge J."/>
            <person name="Turnbaugh P.J."/>
            <person name="Mahowald M."/>
            <person name="Liep D."/>
            <person name="Gordon J."/>
        </authorList>
    </citation>
    <scope>NUCLEOTIDE SEQUENCE [LARGE SCALE GENOMIC DNA]</scope>
    <source>
        <strain evidence="1 2">M21/2</strain>
    </source>
</reference>